<dbReference type="EMBL" id="LZZM01000192">
    <property type="protein sequence ID" value="OOM74890.1"/>
    <property type="molecule type" value="Genomic_DNA"/>
</dbReference>
<keyword evidence="2" id="KW-1185">Reference proteome</keyword>
<sequence>MNLQVIAEKINLLAEFCGKRDMKELSKEELRKNYNISNVDVLILFGGSILEGCNVAGKAMLNGVAKKLMLVGGEGHTTESLRKRIKEKCPKIQTKNKMEADIMREYIELKYNIRDYYIERNSTNCGNNVTYALNLLQENNVKAENIIIIQDATMQYRMEAGFRKYDSNINIINYASYKTKVIVQEDKLTFEKNNILGLWDIDRYISLLMGEIPRLYDNESGYGPNGAEYIAHVDVPEKVLDAFEYLKGEYAGIVRVANPLYSSK</sequence>
<comment type="caution">
    <text evidence="1">The sequence shown here is derived from an EMBL/GenBank/DDBJ whole genome shotgun (WGS) entry which is preliminary data.</text>
</comment>
<organism evidence="1 2">
    <name type="scientific">Clostridium puniceum</name>
    <dbReference type="NCBI Taxonomy" id="29367"/>
    <lineage>
        <taxon>Bacteria</taxon>
        <taxon>Bacillati</taxon>
        <taxon>Bacillota</taxon>
        <taxon>Clostridia</taxon>
        <taxon>Eubacteriales</taxon>
        <taxon>Clostridiaceae</taxon>
        <taxon>Clostridium</taxon>
    </lineage>
</organism>
<proteinExistence type="predicted"/>
<evidence type="ECO:0000313" key="2">
    <source>
        <dbReference type="Proteomes" id="UP000190890"/>
    </source>
</evidence>
<reference evidence="1 2" key="1">
    <citation type="submission" date="2016-05" db="EMBL/GenBank/DDBJ databases">
        <title>Microbial solvent formation.</title>
        <authorList>
            <person name="Poehlein A."/>
            <person name="Montoya Solano J.D."/>
            <person name="Flitsch S."/>
            <person name="Krabben P."/>
            <person name="Duerre P."/>
            <person name="Daniel R."/>
        </authorList>
    </citation>
    <scope>NUCLEOTIDE SEQUENCE [LARGE SCALE GENOMIC DNA]</scope>
    <source>
        <strain evidence="1 2">DSM 2619</strain>
    </source>
</reference>
<dbReference type="STRING" id="29367.CLPUN_36170"/>
<protein>
    <submittedName>
        <fullName evidence="1">Uncharacterized protein</fullName>
    </submittedName>
</protein>
<dbReference type="PANTHER" id="PTHR30336">
    <property type="entry name" value="INNER MEMBRANE PROTEIN, PROBABLE PERMEASE"/>
    <property type="match status" value="1"/>
</dbReference>
<evidence type="ECO:0000313" key="1">
    <source>
        <dbReference type="EMBL" id="OOM74890.1"/>
    </source>
</evidence>
<dbReference type="InterPro" id="IPR014729">
    <property type="entry name" value="Rossmann-like_a/b/a_fold"/>
</dbReference>
<dbReference type="Gene3D" id="1.10.3620.10">
    <property type="entry name" value="YdcF like domain"/>
    <property type="match status" value="1"/>
</dbReference>
<name>A0A1S8TAS7_9CLOT</name>
<dbReference type="OrthoDB" id="2216870at2"/>
<dbReference type="GO" id="GO:0005886">
    <property type="term" value="C:plasma membrane"/>
    <property type="evidence" value="ECO:0007669"/>
    <property type="project" value="TreeGrafter"/>
</dbReference>
<accession>A0A1S8TAS7</accession>
<dbReference type="PANTHER" id="PTHR30336:SF20">
    <property type="entry name" value="DUF218 DOMAIN-CONTAINING PROTEIN"/>
    <property type="match status" value="1"/>
</dbReference>
<dbReference type="Gene3D" id="3.40.50.620">
    <property type="entry name" value="HUPs"/>
    <property type="match status" value="1"/>
</dbReference>
<dbReference type="Proteomes" id="UP000190890">
    <property type="component" value="Unassembled WGS sequence"/>
</dbReference>
<dbReference type="InterPro" id="IPR051599">
    <property type="entry name" value="Cell_Envelope_Assoc"/>
</dbReference>
<dbReference type="AlphaFoldDB" id="A0A1S8TAS7"/>
<dbReference type="RefSeq" id="WP_077848629.1">
    <property type="nucleotide sequence ID" value="NZ_LZZM01000192.1"/>
</dbReference>
<gene>
    <name evidence="1" type="ORF">CLPUN_36170</name>
</gene>